<dbReference type="InterPro" id="IPR049458">
    <property type="entry name" value="EpsG-like"/>
</dbReference>
<organism evidence="2 3">
    <name type="scientific">Butyricimonas virosa</name>
    <dbReference type="NCBI Taxonomy" id="544645"/>
    <lineage>
        <taxon>Bacteria</taxon>
        <taxon>Pseudomonadati</taxon>
        <taxon>Bacteroidota</taxon>
        <taxon>Bacteroidia</taxon>
        <taxon>Bacteroidales</taxon>
        <taxon>Odoribacteraceae</taxon>
        <taxon>Butyricimonas</taxon>
    </lineage>
</organism>
<feature type="transmembrane region" description="Helical" evidence="1">
    <location>
        <begin position="30"/>
        <end position="51"/>
    </location>
</feature>
<keyword evidence="3" id="KW-1185">Reference proteome</keyword>
<feature type="transmembrane region" description="Helical" evidence="1">
    <location>
        <begin position="118"/>
        <end position="139"/>
    </location>
</feature>
<name>A0ABX7HBD3_9BACT</name>
<keyword evidence="1" id="KW-0812">Transmembrane</keyword>
<feature type="transmembrane region" description="Helical" evidence="1">
    <location>
        <begin position="92"/>
        <end position="111"/>
    </location>
</feature>
<evidence type="ECO:0000313" key="3">
    <source>
        <dbReference type="Proteomes" id="UP000654720"/>
    </source>
</evidence>
<gene>
    <name evidence="2" type="ORF">I6J59_09030</name>
</gene>
<sequence length="379" mass="45732">MIQTLFVYLFLTFFLLFFAKYTSSVKQKSIGYPMFIGLLIYSVVFGMRYGVGMDHLSYLDDYLDISKGGEHNQMEKGFFYISKLFAFFDFHYVLYFSFFAFVQLFVLYYVFRCRKRVYVWLTYTFMIGCVWLSFMNGIRQITAFVFFMFSIKFITQHKFWKYVGCIFIASLFHKSAVVLLIFYPIFKQKLFFSNLIFQFFLLISALIIMNINVIQDVFVKLEIIGRFIGYEGYTDMVVNHFDSLLFSMERNRGIGFYSILLIDMILILYSNETRKQFDHSYGIMYNLYFVGVLWHYVFNGSVIMGRPNYYMYGFQFVIAAHTLLYLFNQYKCNRIRSKLYSFLGLVFLYFLIFCATMYRMDENTSRFIFFWQKELYYLK</sequence>
<feature type="transmembrane region" description="Helical" evidence="1">
    <location>
        <begin position="6"/>
        <end position="23"/>
    </location>
</feature>
<dbReference type="EMBL" id="CP069450">
    <property type="protein sequence ID" value="QRO51715.1"/>
    <property type="molecule type" value="Genomic_DNA"/>
</dbReference>
<reference evidence="2 3" key="1">
    <citation type="submission" date="2021-02" db="EMBL/GenBank/DDBJ databases">
        <title>FDA dAtabase for Regulatory Grade micrObial Sequences (FDA-ARGOS): Supporting development and validation of Infectious Disease Dx tests.</title>
        <authorList>
            <person name="Carlson P."/>
            <person name="Fischbach M."/>
            <person name="Hastie J."/>
            <person name="Bilen M."/>
            <person name="Cheng A."/>
            <person name="Tallon L."/>
            <person name="Sadzewicz L."/>
            <person name="Zhao X."/>
            <person name="Boylan J."/>
            <person name="Ott S."/>
            <person name="Bowen H."/>
            <person name="Vavikolanu K."/>
            <person name="Mehta A."/>
            <person name="Aluvathingal J."/>
            <person name="Nadendla S."/>
            <person name="Yan Y."/>
            <person name="Sichtig H."/>
        </authorList>
    </citation>
    <scope>NUCLEOTIDE SEQUENCE [LARGE SCALE GENOMIC DNA]</scope>
    <source>
        <strain evidence="2 3">FDAARGOS_1229</strain>
    </source>
</reference>
<feature type="transmembrane region" description="Helical" evidence="1">
    <location>
        <begin position="283"/>
        <end position="303"/>
    </location>
</feature>
<feature type="transmembrane region" description="Helical" evidence="1">
    <location>
        <begin position="339"/>
        <end position="358"/>
    </location>
</feature>
<dbReference type="Pfam" id="PF14897">
    <property type="entry name" value="EpsG"/>
    <property type="match status" value="1"/>
</dbReference>
<proteinExistence type="predicted"/>
<feature type="transmembrane region" description="Helical" evidence="1">
    <location>
        <begin position="190"/>
        <end position="211"/>
    </location>
</feature>
<protein>
    <submittedName>
        <fullName evidence="2">EpsG family protein</fullName>
    </submittedName>
</protein>
<evidence type="ECO:0000256" key="1">
    <source>
        <dbReference type="SAM" id="Phobius"/>
    </source>
</evidence>
<feature type="transmembrane region" description="Helical" evidence="1">
    <location>
        <begin position="254"/>
        <end position="271"/>
    </location>
</feature>
<feature type="transmembrane region" description="Helical" evidence="1">
    <location>
        <begin position="309"/>
        <end position="327"/>
    </location>
</feature>
<evidence type="ECO:0000313" key="2">
    <source>
        <dbReference type="EMBL" id="QRO51715.1"/>
    </source>
</evidence>
<accession>A0ABX7HBD3</accession>
<dbReference type="GeneID" id="93099322"/>
<keyword evidence="1" id="KW-1133">Transmembrane helix</keyword>
<dbReference type="RefSeq" id="WP_084569265.1">
    <property type="nucleotide sequence ID" value="NZ_CP069450.1"/>
</dbReference>
<dbReference type="Proteomes" id="UP000654720">
    <property type="component" value="Chromosome"/>
</dbReference>
<keyword evidence="1" id="KW-0472">Membrane</keyword>
<feature type="transmembrane region" description="Helical" evidence="1">
    <location>
        <begin position="159"/>
        <end position="183"/>
    </location>
</feature>